<evidence type="ECO:0000313" key="8">
    <source>
        <dbReference type="EMBL" id="MBB6099663.1"/>
    </source>
</evidence>
<evidence type="ECO:0000256" key="2">
    <source>
        <dbReference type="ARBA" id="ARBA00022729"/>
    </source>
</evidence>
<evidence type="ECO:0000313" key="9">
    <source>
        <dbReference type="Proteomes" id="UP000569951"/>
    </source>
</evidence>
<keyword evidence="8" id="KW-0413">Isomerase</keyword>
<keyword evidence="6" id="KW-0812">Transmembrane</keyword>
<dbReference type="InterPro" id="IPR012336">
    <property type="entry name" value="Thioredoxin-like_fold"/>
</dbReference>
<comment type="similarity">
    <text evidence="1">Belongs to the thioredoxin family. DsbA subfamily.</text>
</comment>
<keyword evidence="5" id="KW-0676">Redox-active center</keyword>
<dbReference type="PROSITE" id="PS51352">
    <property type="entry name" value="THIOREDOXIN_2"/>
    <property type="match status" value="1"/>
</dbReference>
<comment type="caution">
    <text evidence="8">The sequence shown here is derived from an EMBL/GenBank/DDBJ whole genome shotgun (WGS) entry which is preliminary data.</text>
</comment>
<protein>
    <submittedName>
        <fullName evidence="8">Protein-disulfide isomerase</fullName>
    </submittedName>
</protein>
<dbReference type="SUPFAM" id="SSF52833">
    <property type="entry name" value="Thioredoxin-like"/>
    <property type="match status" value="1"/>
</dbReference>
<dbReference type="PANTHER" id="PTHR13887:SF14">
    <property type="entry name" value="DISULFIDE BOND FORMATION PROTEIN D"/>
    <property type="match status" value="1"/>
</dbReference>
<feature type="domain" description="Thioredoxin" evidence="7">
    <location>
        <begin position="46"/>
        <end position="208"/>
    </location>
</feature>
<keyword evidence="6" id="KW-0472">Membrane</keyword>
<keyword evidence="6" id="KW-1133">Transmembrane helix</keyword>
<accession>A0A841I307</accession>
<keyword evidence="2" id="KW-0732">Signal</keyword>
<dbReference type="GO" id="GO:0016853">
    <property type="term" value="F:isomerase activity"/>
    <property type="evidence" value="ECO:0007669"/>
    <property type="project" value="UniProtKB-KW"/>
</dbReference>
<keyword evidence="3" id="KW-0560">Oxidoreductase</keyword>
<dbReference type="RefSeq" id="WP_183988406.1">
    <property type="nucleotide sequence ID" value="NZ_JACHHG010000013.1"/>
</dbReference>
<dbReference type="Proteomes" id="UP000569951">
    <property type="component" value="Unassembled WGS sequence"/>
</dbReference>
<evidence type="ECO:0000256" key="3">
    <source>
        <dbReference type="ARBA" id="ARBA00023002"/>
    </source>
</evidence>
<sequence>MKDSKSLTTQTGPEHSGRRKRLKFIVLTVIVVFLVLVVIAQWLPKSPLAAEAPAASTGAGQHRANELPVVRRAHNDPMAIGDVNAPVVLVLWTDFRCPFCAVFNRQTLPTLIQEYVDTGRVRIEVHDVTFFGQYSQDAAVAAHAAGEQGRFFEFMAAVYAEAPEGGHPDFPRDTLIAFARKAGVPDIQRFTADLDRPALVQAVQDNTATAQALGVNSVPFFVAGNIALAGAQPMEVFRSFLEEALKKAEETAS</sequence>
<dbReference type="InterPro" id="IPR036249">
    <property type="entry name" value="Thioredoxin-like_sf"/>
</dbReference>
<evidence type="ECO:0000256" key="4">
    <source>
        <dbReference type="ARBA" id="ARBA00023157"/>
    </source>
</evidence>
<feature type="transmembrane region" description="Helical" evidence="6">
    <location>
        <begin position="24"/>
        <end position="43"/>
    </location>
</feature>
<evidence type="ECO:0000256" key="1">
    <source>
        <dbReference type="ARBA" id="ARBA00005791"/>
    </source>
</evidence>
<gene>
    <name evidence="8" type="ORF">HNR42_003116</name>
</gene>
<dbReference type="PANTHER" id="PTHR13887">
    <property type="entry name" value="GLUTATHIONE S-TRANSFERASE KAPPA"/>
    <property type="match status" value="1"/>
</dbReference>
<reference evidence="8 9" key="1">
    <citation type="submission" date="2020-08" db="EMBL/GenBank/DDBJ databases">
        <title>Genomic Encyclopedia of Type Strains, Phase IV (KMG-IV): sequencing the most valuable type-strain genomes for metagenomic binning, comparative biology and taxonomic classification.</title>
        <authorList>
            <person name="Goeker M."/>
        </authorList>
    </citation>
    <scope>NUCLEOTIDE SEQUENCE [LARGE SCALE GENOMIC DNA]</scope>
    <source>
        <strain evidence="8 9">DSM 21458</strain>
    </source>
</reference>
<evidence type="ECO:0000256" key="5">
    <source>
        <dbReference type="ARBA" id="ARBA00023284"/>
    </source>
</evidence>
<dbReference type="EMBL" id="JACHHG010000013">
    <property type="protein sequence ID" value="MBB6099663.1"/>
    <property type="molecule type" value="Genomic_DNA"/>
</dbReference>
<organism evidence="8 9">
    <name type="scientific">Deinobacterium chartae</name>
    <dbReference type="NCBI Taxonomy" id="521158"/>
    <lineage>
        <taxon>Bacteria</taxon>
        <taxon>Thermotogati</taxon>
        <taxon>Deinococcota</taxon>
        <taxon>Deinococci</taxon>
        <taxon>Deinococcales</taxon>
        <taxon>Deinococcaceae</taxon>
        <taxon>Deinobacterium</taxon>
    </lineage>
</organism>
<evidence type="ECO:0000259" key="7">
    <source>
        <dbReference type="PROSITE" id="PS51352"/>
    </source>
</evidence>
<dbReference type="Gene3D" id="3.40.30.10">
    <property type="entry name" value="Glutaredoxin"/>
    <property type="match status" value="1"/>
</dbReference>
<keyword evidence="9" id="KW-1185">Reference proteome</keyword>
<dbReference type="InterPro" id="IPR013766">
    <property type="entry name" value="Thioredoxin_domain"/>
</dbReference>
<dbReference type="GO" id="GO:0016491">
    <property type="term" value="F:oxidoreductase activity"/>
    <property type="evidence" value="ECO:0007669"/>
    <property type="project" value="UniProtKB-KW"/>
</dbReference>
<name>A0A841I307_9DEIO</name>
<keyword evidence="4" id="KW-1015">Disulfide bond</keyword>
<dbReference type="Pfam" id="PF13462">
    <property type="entry name" value="Thioredoxin_4"/>
    <property type="match status" value="1"/>
</dbReference>
<proteinExistence type="inferred from homology"/>
<evidence type="ECO:0000256" key="6">
    <source>
        <dbReference type="SAM" id="Phobius"/>
    </source>
</evidence>
<dbReference type="AlphaFoldDB" id="A0A841I307"/>